<proteinExistence type="predicted"/>
<dbReference type="Proteomes" id="UP000193925">
    <property type="component" value="Chromosome AFERRI"/>
</dbReference>
<protein>
    <submittedName>
        <fullName evidence="1">Uncharacterized protein</fullName>
    </submittedName>
</protein>
<dbReference type="EMBL" id="LT841305">
    <property type="protein sequence ID" value="SMH64666.1"/>
    <property type="molecule type" value="Genomic_DNA"/>
</dbReference>
<reference evidence="2 3" key="3">
    <citation type="submission" date="2017-03" db="EMBL/GenBank/DDBJ databases">
        <authorList>
            <person name="Regsiter A."/>
            <person name="William W."/>
        </authorList>
    </citation>
    <scope>NUCLEOTIDE SEQUENCE [LARGE SCALE GENOMIC DNA]</scope>
    <source>
        <strain evidence="2">PRJEB5721</strain>
    </source>
</reference>
<sequence>MVKEWGKSPAAAALLARLQMFLPTPSKGQALVDYLGIGYPLFGSAGGRWAGIREMGFPFLVTKDRMSTECYVRSICPEGRETVALEALASVAWRIPESLHIRVWTPQPKKKTDAPTHALPETVQSFQDDGVRAVEFMNAVKTADNSVRIPEMNVDVSRPFYEEWVSAMRSGEPYLCFLPERKPSRTVEGLRWFQSVFGLSFNGDNRKITEDDLQAKMGSGGDSPASGALDLPEAVWLWKVQEWARADVSARQSGVLSAGGWGDLQSGLGFRLIDAVKWVKKTDKSRSELVMNVGTHLLEMVRGGRSADVLEAMAAMREDDDLSGWWSEMNALDERVRQNGLNVTF</sequence>
<organism evidence="1">
    <name type="scientific">Acidithiobacillus ferrivorans</name>
    <dbReference type="NCBI Taxonomy" id="160808"/>
    <lineage>
        <taxon>Bacteria</taxon>
        <taxon>Pseudomonadati</taxon>
        <taxon>Pseudomonadota</taxon>
        <taxon>Acidithiobacillia</taxon>
        <taxon>Acidithiobacillales</taxon>
        <taxon>Acidithiobacillaceae</taxon>
        <taxon>Acidithiobacillus</taxon>
    </lineage>
</organism>
<dbReference type="AlphaFoldDB" id="A0A060UPU6"/>
<evidence type="ECO:0000313" key="2">
    <source>
        <dbReference type="EMBL" id="SMH64666.1"/>
    </source>
</evidence>
<dbReference type="RefSeq" id="WP_035193193.1">
    <property type="nucleotide sequence ID" value="NZ_CCCS020000035.1"/>
</dbReference>
<evidence type="ECO:0000313" key="1">
    <source>
        <dbReference type="EMBL" id="CDQ10637.1"/>
    </source>
</evidence>
<name>A0A060UPU6_9PROT</name>
<accession>A0A060UPU6</accession>
<keyword evidence="3" id="KW-1185">Reference proteome</keyword>
<gene>
    <name evidence="2" type="ORF">AFERRI_10700</name>
    <name evidence="1" type="ORF">AFERRI_400418</name>
</gene>
<dbReference type="EMBL" id="CCCS020000035">
    <property type="protein sequence ID" value="CDQ10637.1"/>
    <property type="molecule type" value="Genomic_DNA"/>
</dbReference>
<reference evidence="1" key="2">
    <citation type="submission" date="2014-07" db="EMBL/GenBank/DDBJ databases">
        <title>Initial genome analysis of the psychrotolerant acidophile Acidithiobacillus ferrivorans CF27: insights into iron and sulfur oxidation pathways and into biofilm formation.</title>
        <authorList>
            <person name="Talla E."/>
            <person name="Hedrich S."/>
            <person name="Mangenot S."/>
            <person name="Ji B."/>
            <person name="Johnson D.B."/>
            <person name="Barbe V."/>
            <person name="Bonnefoy V."/>
        </authorList>
    </citation>
    <scope>NUCLEOTIDE SEQUENCE [LARGE SCALE GENOMIC DNA]</scope>
    <source>
        <strain evidence="1">CF27</strain>
    </source>
</reference>
<evidence type="ECO:0000313" key="3">
    <source>
        <dbReference type="Proteomes" id="UP000193925"/>
    </source>
</evidence>
<reference evidence="1" key="1">
    <citation type="submission" date="2014-03" db="EMBL/GenBank/DDBJ databases">
        <authorList>
            <person name="Genoscope - CEA"/>
        </authorList>
    </citation>
    <scope>NUCLEOTIDE SEQUENCE [LARGE SCALE GENOMIC DNA]</scope>
    <source>
        <strain evidence="1">CF27</strain>
    </source>
</reference>